<dbReference type="EMBL" id="CP076642">
    <property type="protein sequence ID" value="QXO15650.1"/>
    <property type="molecule type" value="Genomic_DNA"/>
</dbReference>
<reference evidence="2" key="1">
    <citation type="submission" date="2021-06" db="EMBL/GenBank/DDBJ databases">
        <title>Vibrio nov. sp., novel gut bacterium isolated from Yellow Sea oyster.</title>
        <authorList>
            <person name="Muhammad N."/>
            <person name="Nguyen T.H."/>
            <person name="Lee Y.-J."/>
            <person name="Ko J."/>
            <person name="Kim S.-G."/>
        </authorList>
    </citation>
    <scope>NUCLEOTIDE SEQUENCE</scope>
    <source>
        <strain evidence="2">OG9-811</strain>
    </source>
</reference>
<evidence type="ECO:0000259" key="1">
    <source>
        <dbReference type="Pfam" id="PF13503"/>
    </source>
</evidence>
<gene>
    <name evidence="2" type="ORF">KNV97_04355</name>
</gene>
<accession>A0A975U660</accession>
<protein>
    <submittedName>
        <fullName evidence="2">DUF4123 domain-containing protein</fullName>
    </submittedName>
</protein>
<organism evidence="2 3">
    <name type="scientific">Vibrio ostreae</name>
    <dbReference type="NCBI Taxonomy" id="2841925"/>
    <lineage>
        <taxon>Bacteria</taxon>
        <taxon>Pseudomonadati</taxon>
        <taxon>Pseudomonadota</taxon>
        <taxon>Gammaproteobacteria</taxon>
        <taxon>Vibrionales</taxon>
        <taxon>Vibrionaceae</taxon>
        <taxon>Vibrio</taxon>
    </lineage>
</organism>
<name>A0A975U660_9VIBR</name>
<dbReference type="KEGG" id="vos:KNV97_04355"/>
<feature type="domain" description="DUF4123" evidence="1">
    <location>
        <begin position="20"/>
        <end position="130"/>
    </location>
</feature>
<dbReference type="RefSeq" id="WP_218561620.1">
    <property type="nucleotide sequence ID" value="NZ_CP076642.1"/>
</dbReference>
<dbReference type="AlphaFoldDB" id="A0A975U660"/>
<dbReference type="InterPro" id="IPR025391">
    <property type="entry name" value="DUF4123"/>
</dbReference>
<sequence>MKANLVTTVPDMTIDSHEVLYLLVDGAQIEHLAVKLYGLKGELDLEPIYLDAPYQELLPVSPYVIRATQSVTDWFLELNEAMAGYFFSSSLPLNQVADGLRSLIKVKSPYGSSVFAKMANTECGYILLSTGVANLWQVMNQAWLPTRKGWQHLVKPDALLAAEQGTYKLSDEQWRLLGQVTWCNTLESIENHMLRWFPETLAQHASQPGWLARQAENAYQQGFSSERDLLMFFNVIGFVGQQAVQEPVYADIYQLIHQPSQQTPSQRIEAAANLAYQYSQSQERQA</sequence>
<dbReference type="Proteomes" id="UP000694232">
    <property type="component" value="Chromosome 2"/>
</dbReference>
<dbReference type="Pfam" id="PF13503">
    <property type="entry name" value="DUF4123"/>
    <property type="match status" value="1"/>
</dbReference>
<proteinExistence type="predicted"/>
<evidence type="ECO:0000313" key="3">
    <source>
        <dbReference type="Proteomes" id="UP000694232"/>
    </source>
</evidence>
<evidence type="ECO:0000313" key="2">
    <source>
        <dbReference type="EMBL" id="QXO15650.1"/>
    </source>
</evidence>
<keyword evidence="3" id="KW-1185">Reference proteome</keyword>